<dbReference type="EMBL" id="CAADFA010000072">
    <property type="protein sequence ID" value="VFJ49550.1"/>
    <property type="molecule type" value="Genomic_DNA"/>
</dbReference>
<evidence type="ECO:0000313" key="2">
    <source>
        <dbReference type="EMBL" id="VFJ49550.1"/>
    </source>
</evidence>
<dbReference type="AlphaFoldDB" id="A0A450SBJ2"/>
<dbReference type="EMBL" id="CAADEZ010000035">
    <property type="protein sequence ID" value="VFJ46300.1"/>
    <property type="molecule type" value="Genomic_DNA"/>
</dbReference>
<dbReference type="Gene3D" id="3.40.50.300">
    <property type="entry name" value="P-loop containing nucleotide triphosphate hydrolases"/>
    <property type="match status" value="1"/>
</dbReference>
<dbReference type="EMBL" id="CAADFL010000036">
    <property type="protein sequence ID" value="VFK07282.1"/>
    <property type="molecule type" value="Genomic_DNA"/>
</dbReference>
<sequence length="333" mass="38303">MKKSWKDNTKRLSSLIGIAGNRFFVSKLENSFFLRQGKTTEAPVTFVIGPPRSGSTLAMQILTDAFPFGYLANRHCSWFGAPALAEYLFRPLDDRPRSDYLSRHGRANGEFAPSECGAWWYRFFRRKPAYVTLGDVTERKMKGFQRSTAALEAASGRPLIFKNLYAGLRLEPIAHYLPNALFVVMERDWLDNAQSILKGRHDALGNYGQWWSVPPPNVDDLSRLPPVRQVVGQIEAIHDLIDHDLERLGLEDRTFRIRYEDLCQDVHAMLERFRDFMANHGVPLDRRFDVPQRFEIDHSIKIPPEMYDELVAYLRALSMTEKRHEPGSHPVPG</sequence>
<accession>A0A450SBJ2</accession>
<evidence type="ECO:0000313" key="3">
    <source>
        <dbReference type="EMBL" id="VFK07282.1"/>
    </source>
</evidence>
<dbReference type="GO" id="GO:0016740">
    <property type="term" value="F:transferase activity"/>
    <property type="evidence" value="ECO:0007669"/>
    <property type="project" value="UniProtKB-KW"/>
</dbReference>
<evidence type="ECO:0000313" key="1">
    <source>
        <dbReference type="EMBL" id="VFJ46300.1"/>
    </source>
</evidence>
<gene>
    <name evidence="1" type="ORF">BECKFM1743A_GA0114220_100357</name>
    <name evidence="3" type="ORF">BECKFM1743B_GA0114221_100368</name>
    <name evidence="2" type="ORF">BECKFM1743C_GA0114222_100725</name>
</gene>
<protein>
    <submittedName>
        <fullName evidence="2">Sulfotransferase family protein</fullName>
    </submittedName>
</protein>
<dbReference type="InterPro" id="IPR027417">
    <property type="entry name" value="P-loop_NTPase"/>
</dbReference>
<proteinExistence type="predicted"/>
<dbReference type="SUPFAM" id="SSF52540">
    <property type="entry name" value="P-loop containing nucleoside triphosphate hydrolases"/>
    <property type="match status" value="1"/>
</dbReference>
<dbReference type="Pfam" id="PF13469">
    <property type="entry name" value="Sulfotransfer_3"/>
    <property type="match status" value="1"/>
</dbReference>
<keyword evidence="2" id="KW-0808">Transferase</keyword>
<name>A0A450SBJ2_9GAMM</name>
<reference evidence="2" key="1">
    <citation type="submission" date="2019-02" db="EMBL/GenBank/DDBJ databases">
        <authorList>
            <person name="Gruber-Vodicka R. H."/>
            <person name="Seah K. B. B."/>
        </authorList>
    </citation>
    <scope>NUCLEOTIDE SEQUENCE</scope>
    <source>
        <strain evidence="1">BECK_BZ163</strain>
        <strain evidence="3">BECK_BZ164</strain>
        <strain evidence="2">BECK_BZ165</strain>
    </source>
</reference>
<organism evidence="2">
    <name type="scientific">Candidatus Kentrum sp. FM</name>
    <dbReference type="NCBI Taxonomy" id="2126340"/>
    <lineage>
        <taxon>Bacteria</taxon>
        <taxon>Pseudomonadati</taxon>
        <taxon>Pseudomonadota</taxon>
        <taxon>Gammaproteobacteria</taxon>
        <taxon>Candidatus Kentrum</taxon>
    </lineage>
</organism>